<keyword evidence="5" id="KW-1003">Cell membrane</keyword>
<dbReference type="InterPro" id="IPR025669">
    <property type="entry name" value="AAA_dom"/>
</dbReference>
<dbReference type="RefSeq" id="WP_145213110.1">
    <property type="nucleotide sequence ID" value="NZ_CP036432.1"/>
</dbReference>
<comment type="catalytic activity">
    <reaction evidence="15">
        <text>L-tyrosyl-[protein] + ATP = O-phospho-L-tyrosyl-[protein] + ADP + H(+)</text>
        <dbReference type="Rhea" id="RHEA:10596"/>
        <dbReference type="Rhea" id="RHEA-COMP:10136"/>
        <dbReference type="Rhea" id="RHEA-COMP:20101"/>
        <dbReference type="ChEBI" id="CHEBI:15378"/>
        <dbReference type="ChEBI" id="CHEBI:30616"/>
        <dbReference type="ChEBI" id="CHEBI:46858"/>
        <dbReference type="ChEBI" id="CHEBI:61978"/>
        <dbReference type="ChEBI" id="CHEBI:456216"/>
        <dbReference type="EC" id="2.7.10.2"/>
    </reaction>
</comment>
<dbReference type="NCBIfam" id="TIGR01007">
    <property type="entry name" value="eps_fam"/>
    <property type="match status" value="1"/>
</dbReference>
<name>A0ABX5XUJ2_9BACT</name>
<evidence type="ECO:0000313" key="20">
    <source>
        <dbReference type="EMBL" id="QDV84625.1"/>
    </source>
</evidence>
<dbReference type="EMBL" id="CP036432">
    <property type="protein sequence ID" value="QDV84625.1"/>
    <property type="molecule type" value="Genomic_DNA"/>
</dbReference>
<dbReference type="Gene3D" id="3.40.50.300">
    <property type="entry name" value="P-loop containing nucleotide triphosphate hydrolases"/>
    <property type="match status" value="1"/>
</dbReference>
<evidence type="ECO:0000256" key="8">
    <source>
        <dbReference type="ARBA" id="ARBA00022692"/>
    </source>
</evidence>
<reference evidence="20 21" key="1">
    <citation type="submission" date="2019-02" db="EMBL/GenBank/DDBJ databases">
        <title>Deep-cultivation of Planctomycetes and their phenomic and genomic characterization uncovers novel biology.</title>
        <authorList>
            <person name="Wiegand S."/>
            <person name="Jogler M."/>
            <person name="Boedeker C."/>
            <person name="Pinto D."/>
            <person name="Vollmers J."/>
            <person name="Rivas-Marin E."/>
            <person name="Kohn T."/>
            <person name="Peeters S.H."/>
            <person name="Heuer A."/>
            <person name="Rast P."/>
            <person name="Oberbeckmann S."/>
            <person name="Bunk B."/>
            <person name="Jeske O."/>
            <person name="Meyerdierks A."/>
            <person name="Storesund J.E."/>
            <person name="Kallscheuer N."/>
            <person name="Luecker S."/>
            <person name="Lage O.M."/>
            <person name="Pohl T."/>
            <person name="Merkel B.J."/>
            <person name="Hornburger P."/>
            <person name="Mueller R.-W."/>
            <person name="Bruemmer F."/>
            <person name="Labrenz M."/>
            <person name="Spormann A.M."/>
            <person name="Op den Camp H."/>
            <person name="Overmann J."/>
            <person name="Amann R."/>
            <person name="Jetten M.S.M."/>
            <person name="Mascher T."/>
            <person name="Medema M.H."/>
            <person name="Devos D.P."/>
            <person name="Kaster A.-K."/>
            <person name="Ovreas L."/>
            <person name="Rohde M."/>
            <person name="Galperin M.Y."/>
            <person name="Jogler C."/>
        </authorList>
    </citation>
    <scope>NUCLEOTIDE SEQUENCE [LARGE SCALE GENOMIC DNA]</scope>
    <source>
        <strain evidence="20 21">TBK1r</strain>
    </source>
</reference>
<evidence type="ECO:0000256" key="11">
    <source>
        <dbReference type="ARBA" id="ARBA00022840"/>
    </source>
</evidence>
<keyword evidence="21" id="KW-1185">Reference proteome</keyword>
<dbReference type="CDD" id="cd05387">
    <property type="entry name" value="BY-kinase"/>
    <property type="match status" value="1"/>
</dbReference>
<feature type="transmembrane region" description="Helical" evidence="17">
    <location>
        <begin position="29"/>
        <end position="48"/>
    </location>
</feature>
<comment type="similarity">
    <text evidence="3">Belongs to the etk/wzc family.</text>
</comment>
<proteinExistence type="inferred from homology"/>
<dbReference type="InterPro" id="IPR003856">
    <property type="entry name" value="LPS_length_determ_N"/>
</dbReference>
<keyword evidence="10 20" id="KW-0418">Kinase</keyword>
<evidence type="ECO:0000256" key="13">
    <source>
        <dbReference type="ARBA" id="ARBA00023136"/>
    </source>
</evidence>
<dbReference type="Pfam" id="PF02706">
    <property type="entry name" value="Wzz"/>
    <property type="match status" value="1"/>
</dbReference>
<gene>
    <name evidence="20" type="ORF">TBK1r_35760</name>
</gene>
<keyword evidence="11" id="KW-0067">ATP-binding</keyword>
<evidence type="ECO:0000256" key="10">
    <source>
        <dbReference type="ARBA" id="ARBA00022777"/>
    </source>
</evidence>
<dbReference type="EC" id="2.7.10.2" evidence="4"/>
<keyword evidence="9" id="KW-0547">Nucleotide-binding</keyword>
<evidence type="ECO:0000256" key="4">
    <source>
        <dbReference type="ARBA" id="ARBA00011903"/>
    </source>
</evidence>
<dbReference type="GO" id="GO:0016301">
    <property type="term" value="F:kinase activity"/>
    <property type="evidence" value="ECO:0007669"/>
    <property type="project" value="UniProtKB-KW"/>
</dbReference>
<keyword evidence="14" id="KW-0829">Tyrosine-protein kinase</keyword>
<dbReference type="SUPFAM" id="SSF52540">
    <property type="entry name" value="P-loop containing nucleoside triphosphate hydrolases"/>
    <property type="match status" value="1"/>
</dbReference>
<comment type="similarity">
    <text evidence="2">Belongs to the CpsD/CapB family.</text>
</comment>
<evidence type="ECO:0000256" key="17">
    <source>
        <dbReference type="SAM" id="Phobius"/>
    </source>
</evidence>
<dbReference type="PANTHER" id="PTHR32309">
    <property type="entry name" value="TYROSINE-PROTEIN KINASE"/>
    <property type="match status" value="1"/>
</dbReference>
<evidence type="ECO:0000256" key="12">
    <source>
        <dbReference type="ARBA" id="ARBA00022989"/>
    </source>
</evidence>
<accession>A0ABX5XUJ2</accession>
<organism evidence="20 21">
    <name type="scientific">Stieleria magnilauensis</name>
    <dbReference type="NCBI Taxonomy" id="2527963"/>
    <lineage>
        <taxon>Bacteria</taxon>
        <taxon>Pseudomonadati</taxon>
        <taxon>Planctomycetota</taxon>
        <taxon>Planctomycetia</taxon>
        <taxon>Pirellulales</taxon>
        <taxon>Pirellulaceae</taxon>
        <taxon>Stieleria</taxon>
    </lineage>
</organism>
<evidence type="ECO:0000256" key="16">
    <source>
        <dbReference type="SAM" id="MobiDB-lite"/>
    </source>
</evidence>
<evidence type="ECO:0000256" key="6">
    <source>
        <dbReference type="ARBA" id="ARBA00022519"/>
    </source>
</evidence>
<dbReference type="InterPro" id="IPR050445">
    <property type="entry name" value="Bact_polysacc_biosynth/exp"/>
</dbReference>
<dbReference type="Proteomes" id="UP000318081">
    <property type="component" value="Chromosome"/>
</dbReference>
<evidence type="ECO:0000256" key="9">
    <source>
        <dbReference type="ARBA" id="ARBA00022741"/>
    </source>
</evidence>
<comment type="subcellular location">
    <subcellularLocation>
        <location evidence="1">Cell inner membrane</location>
        <topology evidence="1">Multi-pass membrane protein</topology>
    </subcellularLocation>
</comment>
<feature type="domain" description="Polysaccharide chain length determinant N-terminal" evidence="18">
    <location>
        <begin position="20"/>
        <end position="107"/>
    </location>
</feature>
<evidence type="ECO:0000256" key="3">
    <source>
        <dbReference type="ARBA" id="ARBA00008883"/>
    </source>
</evidence>
<evidence type="ECO:0000256" key="1">
    <source>
        <dbReference type="ARBA" id="ARBA00004429"/>
    </source>
</evidence>
<dbReference type="Pfam" id="PF13614">
    <property type="entry name" value="AAA_31"/>
    <property type="match status" value="1"/>
</dbReference>
<evidence type="ECO:0000256" key="7">
    <source>
        <dbReference type="ARBA" id="ARBA00022679"/>
    </source>
</evidence>
<keyword evidence="13 17" id="KW-0472">Membrane</keyword>
<evidence type="ECO:0000256" key="15">
    <source>
        <dbReference type="ARBA" id="ARBA00051245"/>
    </source>
</evidence>
<evidence type="ECO:0000259" key="18">
    <source>
        <dbReference type="Pfam" id="PF02706"/>
    </source>
</evidence>
<evidence type="ECO:0000256" key="14">
    <source>
        <dbReference type="ARBA" id="ARBA00023137"/>
    </source>
</evidence>
<dbReference type="InterPro" id="IPR005702">
    <property type="entry name" value="Wzc-like_C"/>
</dbReference>
<keyword evidence="6" id="KW-0997">Cell inner membrane</keyword>
<keyword evidence="12 17" id="KW-1133">Transmembrane helix</keyword>
<evidence type="ECO:0000259" key="19">
    <source>
        <dbReference type="Pfam" id="PF13614"/>
    </source>
</evidence>
<evidence type="ECO:0000256" key="5">
    <source>
        <dbReference type="ARBA" id="ARBA00022475"/>
    </source>
</evidence>
<evidence type="ECO:0000313" key="21">
    <source>
        <dbReference type="Proteomes" id="UP000318081"/>
    </source>
</evidence>
<sequence>MKRYQDEALDADDGPELNIDLLGIVRRRFHLIMLGVLVGATCATIYFVKQKPVYESQLAVLVGQLSSEMASTGVRSTSDGAVTMQDEILSTHIELFGSPKVLQQAIDRAKLNRSVGQLRGGLSISKGGQGAGASASILRATYRDGDPEVAAKVLQAIFDSYQLYIDGQSHDVGAEAVELIAKAQDQNEVALQKADQEYRDFVASVPALLNVSGSGVGNLEDIHRTRLKSIESELANVRTALASARSRRLVIADAVKGKTPEDLTDAAVMTLLTEEDIARLQTLISIAKERKAGDDSLDIARIVANTSSTSKVNRLMGLLSQRQVMRATYGAGHPSVVALDTEIASIQKFSPQDGDEQPDSAKSEFDVPPAEILATYYAVLKSDINEFARRESELLALSQQESKLAKEVELSFLKGTALKANLDRAQARYDEVFKRLQELNLTNDYSGFSTDLLVMPVPASLPVWPAKSKIAMMGIMGGIMLGLGLAMLAELADRTFRNPEEVESVVGAPILAHMPMLPESKLQKQAIKDSDISPMVAAFHIPRATDAETFRVIRTSILFLAKKQSKQVFLITSPSPSDGKSTTIANLAVSMAQAGKRVLLVDADLRRPMVSKTFGIERSPGLSDYLNRVVCFSECLHECEQINLTLCPAGSRTSAPSELLESDSFAEFIAEARQSFDMVFIDSPPLLAVTDPAIITLHVDSCLLTVRIEKNNRTLVERAAEILRDQCVPIDGVIVNGRDSRRRGYGYSSYNYYGKDQYGYVDGYRRYYESDDEDAPTSSNGRSRKRVNGKAAKMNGHAASDRLITGKR</sequence>
<protein>
    <recommendedName>
        <fullName evidence="4">non-specific protein-tyrosine kinase</fullName>
        <ecNumber evidence="4">2.7.10.2</ecNumber>
    </recommendedName>
</protein>
<dbReference type="PANTHER" id="PTHR32309:SF13">
    <property type="entry name" value="FERRIC ENTEROBACTIN TRANSPORT PROTEIN FEPE"/>
    <property type="match status" value="1"/>
</dbReference>
<evidence type="ECO:0000256" key="2">
    <source>
        <dbReference type="ARBA" id="ARBA00007316"/>
    </source>
</evidence>
<dbReference type="InterPro" id="IPR027417">
    <property type="entry name" value="P-loop_NTPase"/>
</dbReference>
<feature type="region of interest" description="Disordered" evidence="16">
    <location>
        <begin position="770"/>
        <end position="808"/>
    </location>
</feature>
<keyword evidence="8 17" id="KW-0812">Transmembrane</keyword>
<feature type="domain" description="AAA" evidence="19">
    <location>
        <begin position="579"/>
        <end position="709"/>
    </location>
</feature>
<keyword evidence="7 20" id="KW-0808">Transferase</keyword>